<feature type="transmembrane region" description="Helical" evidence="7">
    <location>
        <begin position="106"/>
        <end position="123"/>
    </location>
</feature>
<evidence type="ECO:0000256" key="5">
    <source>
        <dbReference type="ARBA" id="ARBA00022989"/>
    </source>
</evidence>
<dbReference type="PANTHER" id="PTHR30269">
    <property type="entry name" value="TRANSMEMBRANE PROTEIN YFCA"/>
    <property type="match status" value="1"/>
</dbReference>
<evidence type="ECO:0000256" key="4">
    <source>
        <dbReference type="ARBA" id="ARBA00022692"/>
    </source>
</evidence>
<keyword evidence="4 7" id="KW-0812">Transmembrane</keyword>
<dbReference type="AlphaFoldDB" id="X0YP38"/>
<keyword evidence="2" id="KW-0813">Transport</keyword>
<evidence type="ECO:0000313" key="8">
    <source>
        <dbReference type="EMBL" id="GAG58024.1"/>
    </source>
</evidence>
<feature type="transmembrane region" description="Helical" evidence="7">
    <location>
        <begin position="135"/>
        <end position="153"/>
    </location>
</feature>
<sequence length="154" mass="17044">DKTFNQIIALVMIGVVILTVFNGHSKAEKGLEDLGKKAQTIGIITFFFVGIYGGFIQAGVGFIILGSLTYINKLTLVRANSIKVFVVLIYTIAALAVFIIEDQINWLYGLVLASGNMTGAWVASRYSVEKGDKWIKRFLIVMVTILAVKLWFYS</sequence>
<dbReference type="EMBL" id="BART01007445">
    <property type="protein sequence ID" value="GAG58024.1"/>
    <property type="molecule type" value="Genomic_DNA"/>
</dbReference>
<evidence type="ECO:0008006" key="9">
    <source>
        <dbReference type="Google" id="ProtNLM"/>
    </source>
</evidence>
<dbReference type="InterPro" id="IPR052017">
    <property type="entry name" value="TSUP"/>
</dbReference>
<evidence type="ECO:0000256" key="3">
    <source>
        <dbReference type="ARBA" id="ARBA00022475"/>
    </source>
</evidence>
<gene>
    <name evidence="8" type="ORF">S01H4_16946</name>
</gene>
<comment type="caution">
    <text evidence="8">The sequence shown here is derived from an EMBL/GenBank/DDBJ whole genome shotgun (WGS) entry which is preliminary data.</text>
</comment>
<protein>
    <recommendedName>
        <fullName evidence="9">Membrane transporter protein</fullName>
    </recommendedName>
</protein>
<dbReference type="Pfam" id="PF01925">
    <property type="entry name" value="TauE"/>
    <property type="match status" value="1"/>
</dbReference>
<proteinExistence type="predicted"/>
<evidence type="ECO:0000256" key="6">
    <source>
        <dbReference type="ARBA" id="ARBA00023136"/>
    </source>
</evidence>
<organism evidence="8">
    <name type="scientific">marine sediment metagenome</name>
    <dbReference type="NCBI Taxonomy" id="412755"/>
    <lineage>
        <taxon>unclassified sequences</taxon>
        <taxon>metagenomes</taxon>
        <taxon>ecological metagenomes</taxon>
    </lineage>
</organism>
<evidence type="ECO:0000256" key="1">
    <source>
        <dbReference type="ARBA" id="ARBA00004651"/>
    </source>
</evidence>
<feature type="transmembrane region" description="Helical" evidence="7">
    <location>
        <begin position="7"/>
        <end position="23"/>
    </location>
</feature>
<feature type="non-terminal residue" evidence="8">
    <location>
        <position position="1"/>
    </location>
</feature>
<reference evidence="8" key="1">
    <citation type="journal article" date="2014" name="Front. Microbiol.">
        <title>High frequency of phylogenetically diverse reductive dehalogenase-homologous genes in deep subseafloor sedimentary metagenomes.</title>
        <authorList>
            <person name="Kawai M."/>
            <person name="Futagami T."/>
            <person name="Toyoda A."/>
            <person name="Takaki Y."/>
            <person name="Nishi S."/>
            <person name="Hori S."/>
            <person name="Arai W."/>
            <person name="Tsubouchi T."/>
            <person name="Morono Y."/>
            <person name="Uchiyama I."/>
            <person name="Ito T."/>
            <person name="Fujiyama A."/>
            <person name="Inagaki F."/>
            <person name="Takami H."/>
        </authorList>
    </citation>
    <scope>NUCLEOTIDE SEQUENCE</scope>
    <source>
        <strain evidence="8">Expedition CK06-06</strain>
    </source>
</reference>
<evidence type="ECO:0000256" key="7">
    <source>
        <dbReference type="SAM" id="Phobius"/>
    </source>
</evidence>
<name>X0YP38_9ZZZZ</name>
<dbReference type="PANTHER" id="PTHR30269:SF0">
    <property type="entry name" value="MEMBRANE TRANSPORTER PROTEIN YFCA-RELATED"/>
    <property type="match status" value="1"/>
</dbReference>
<feature type="transmembrane region" description="Helical" evidence="7">
    <location>
        <begin position="82"/>
        <end position="100"/>
    </location>
</feature>
<dbReference type="GO" id="GO:0005886">
    <property type="term" value="C:plasma membrane"/>
    <property type="evidence" value="ECO:0007669"/>
    <property type="project" value="UniProtKB-SubCell"/>
</dbReference>
<feature type="transmembrane region" description="Helical" evidence="7">
    <location>
        <begin position="43"/>
        <end position="70"/>
    </location>
</feature>
<keyword evidence="5 7" id="KW-1133">Transmembrane helix</keyword>
<comment type="subcellular location">
    <subcellularLocation>
        <location evidence="1">Cell membrane</location>
        <topology evidence="1">Multi-pass membrane protein</topology>
    </subcellularLocation>
</comment>
<accession>X0YP38</accession>
<keyword evidence="6 7" id="KW-0472">Membrane</keyword>
<keyword evidence="3" id="KW-1003">Cell membrane</keyword>
<evidence type="ECO:0000256" key="2">
    <source>
        <dbReference type="ARBA" id="ARBA00022448"/>
    </source>
</evidence>
<dbReference type="InterPro" id="IPR002781">
    <property type="entry name" value="TM_pro_TauE-like"/>
</dbReference>